<sequence>MPEIEILSPGPRTMVQDTGFRGGRAQGVPRGGVLDRDSLFLLNALLGNPEGTEALELALVAPALRVRGGKVRVATGGNLQGRVTRESDEEVLRLLRPWTATTLAEGEVLRLDPPLGGGTALLGIAGGIEVPRVLESRSTFLKAGFGGLEGRVLRKGDRLRVGSPGPAAGAEDLTFAAPPAPASGPIRVVPGPQDAHFTQAAHACLQGADYTVTPMTDRMGMRLEGPALEHRPECGADIISDGIAPGAIQVPGNGQPIVLLSDAQTTGGYAKIATVISADLSRLGRMVPGDRLRFAAVTRDEAEAIARTHRESLARIAAQTVAVGPALPEGRLDLRTLYEANLISGIIDVSRTDHFPGHLETPSPQEG</sequence>
<dbReference type="EMBL" id="CP019124">
    <property type="protein sequence ID" value="APX91151.1"/>
    <property type="molecule type" value="Genomic_DNA"/>
</dbReference>
<dbReference type="InterPro" id="IPR029000">
    <property type="entry name" value="Cyclophilin-like_dom_sf"/>
</dbReference>
<dbReference type="Pfam" id="PF02626">
    <property type="entry name" value="CT_A_B"/>
    <property type="match status" value="1"/>
</dbReference>
<dbReference type="SUPFAM" id="SSF50891">
    <property type="entry name" value="Cyclophilin-like"/>
    <property type="match status" value="1"/>
</dbReference>
<dbReference type="AlphaFoldDB" id="A0A1U7DMF0"/>
<reference evidence="1 2" key="1">
    <citation type="submission" date="2017-01" db="EMBL/GenBank/DDBJ databases">
        <title>Genomic analysis of Xuhuaishuia manganoxidans DY6-4.</title>
        <authorList>
            <person name="Wang X."/>
        </authorList>
    </citation>
    <scope>NUCLEOTIDE SEQUENCE [LARGE SCALE GENOMIC DNA]</scope>
    <source>
        <strain evidence="1 2">DY6-4</strain>
    </source>
</reference>
<dbReference type="InterPro" id="IPR052708">
    <property type="entry name" value="PxpC"/>
</dbReference>
<name>A0A1U7DMF0_9RHOB</name>
<dbReference type="PANTHER" id="PTHR43309:SF3">
    <property type="entry name" value="5-OXOPROLINASE SUBUNIT C"/>
    <property type="match status" value="1"/>
</dbReference>
<organism evidence="1 2">
    <name type="scientific">Brevirhabdus pacifica</name>
    <dbReference type="NCBI Taxonomy" id="1267768"/>
    <lineage>
        <taxon>Bacteria</taxon>
        <taxon>Pseudomonadati</taxon>
        <taxon>Pseudomonadota</taxon>
        <taxon>Alphaproteobacteria</taxon>
        <taxon>Rhodobacterales</taxon>
        <taxon>Paracoccaceae</taxon>
        <taxon>Brevirhabdus</taxon>
    </lineage>
</organism>
<evidence type="ECO:0000313" key="1">
    <source>
        <dbReference type="EMBL" id="APX91151.1"/>
    </source>
</evidence>
<dbReference type="SMART" id="SM00797">
    <property type="entry name" value="AHS2"/>
    <property type="match status" value="1"/>
</dbReference>
<dbReference type="PANTHER" id="PTHR43309">
    <property type="entry name" value="5-OXOPROLINASE SUBUNIT C"/>
    <property type="match status" value="1"/>
</dbReference>
<keyword evidence="2" id="KW-1185">Reference proteome</keyword>
<gene>
    <name evidence="1" type="ORF">BV394_12770</name>
</gene>
<evidence type="ECO:0000313" key="2">
    <source>
        <dbReference type="Proteomes" id="UP000187266"/>
    </source>
</evidence>
<dbReference type="NCBIfam" id="TIGR00724">
    <property type="entry name" value="urea_amlyse_rel"/>
    <property type="match status" value="1"/>
</dbReference>
<dbReference type="Gene3D" id="2.40.100.10">
    <property type="entry name" value="Cyclophilin-like"/>
    <property type="match status" value="1"/>
</dbReference>
<protein>
    <submittedName>
        <fullName evidence="1">Uncharacterized protein</fullName>
    </submittedName>
</protein>
<proteinExistence type="predicted"/>
<dbReference type="Proteomes" id="UP000187266">
    <property type="component" value="Chromosome"/>
</dbReference>
<dbReference type="OrthoDB" id="9768696at2"/>
<dbReference type="InterPro" id="IPR003778">
    <property type="entry name" value="CT_A_B"/>
</dbReference>
<dbReference type="RefSeq" id="WP_076981167.1">
    <property type="nucleotide sequence ID" value="NZ_CP019124.1"/>
</dbReference>
<accession>A0A2M9DC85</accession>
<accession>A0A1U7DMF0</accession>
<dbReference type="STRING" id="1267768.BV394_12770"/>